<evidence type="ECO:0000259" key="6">
    <source>
        <dbReference type="Pfam" id="PF13086"/>
    </source>
</evidence>
<dbReference type="CDD" id="cd18808">
    <property type="entry name" value="SF1_C_Upf1"/>
    <property type="match status" value="1"/>
</dbReference>
<dbReference type="InterPro" id="IPR050534">
    <property type="entry name" value="Coronavir_polyprotein_1ab"/>
</dbReference>
<evidence type="ECO:0000313" key="9">
    <source>
        <dbReference type="Proteomes" id="UP000198577"/>
    </source>
</evidence>
<evidence type="ECO:0000256" key="4">
    <source>
        <dbReference type="ARBA" id="ARBA00022806"/>
    </source>
</evidence>
<evidence type="ECO:0000256" key="1">
    <source>
        <dbReference type="ARBA" id="ARBA00007913"/>
    </source>
</evidence>
<keyword evidence="2" id="KW-0547">Nucleotide-binding</keyword>
<dbReference type="Pfam" id="PF13087">
    <property type="entry name" value="AAA_12"/>
    <property type="match status" value="1"/>
</dbReference>
<reference evidence="8 9" key="1">
    <citation type="submission" date="2016-10" db="EMBL/GenBank/DDBJ databases">
        <authorList>
            <person name="de Groot N.N."/>
        </authorList>
    </citation>
    <scope>NUCLEOTIDE SEQUENCE [LARGE SCALE GENOMIC DNA]</scope>
    <source>
        <strain evidence="8 9">DSM 20678</strain>
    </source>
</reference>
<evidence type="ECO:0000256" key="5">
    <source>
        <dbReference type="ARBA" id="ARBA00022840"/>
    </source>
</evidence>
<keyword evidence="4" id="KW-0347">Helicase</keyword>
<evidence type="ECO:0000256" key="3">
    <source>
        <dbReference type="ARBA" id="ARBA00022801"/>
    </source>
</evidence>
<keyword evidence="3" id="KW-0378">Hydrolase</keyword>
<feature type="domain" description="DNA2/NAM7 helicase helicase" evidence="6">
    <location>
        <begin position="990"/>
        <end position="1034"/>
    </location>
</feature>
<dbReference type="Pfam" id="PF13086">
    <property type="entry name" value="AAA_11"/>
    <property type="match status" value="2"/>
</dbReference>
<evidence type="ECO:0000313" key="8">
    <source>
        <dbReference type="EMBL" id="SFP86115.1"/>
    </source>
</evidence>
<organism evidence="8 9">
    <name type="scientific">Caldicoprobacter faecalis</name>
    <dbReference type="NCBI Taxonomy" id="937334"/>
    <lineage>
        <taxon>Bacteria</taxon>
        <taxon>Bacillati</taxon>
        <taxon>Bacillota</taxon>
        <taxon>Clostridia</taxon>
        <taxon>Caldicoprobacterales</taxon>
        <taxon>Caldicoprobacteraceae</taxon>
        <taxon>Caldicoprobacter</taxon>
    </lineage>
</organism>
<accession>A0A1I5TST3</accession>
<dbReference type="InterPro" id="IPR027417">
    <property type="entry name" value="P-loop_NTPase"/>
</dbReference>
<keyword evidence="5" id="KW-0067">ATP-binding</keyword>
<dbReference type="GO" id="GO:0043139">
    <property type="term" value="F:5'-3' DNA helicase activity"/>
    <property type="evidence" value="ECO:0007669"/>
    <property type="project" value="TreeGrafter"/>
</dbReference>
<dbReference type="PANTHER" id="PTHR43788">
    <property type="entry name" value="DNA2/NAM7 HELICASE FAMILY MEMBER"/>
    <property type="match status" value="1"/>
</dbReference>
<protein>
    <submittedName>
        <fullName evidence="8">AAA domain-containing protein</fullName>
    </submittedName>
</protein>
<dbReference type="EMBL" id="FOXR01000005">
    <property type="protein sequence ID" value="SFP86115.1"/>
    <property type="molecule type" value="Genomic_DNA"/>
</dbReference>
<dbReference type="InterPro" id="IPR047187">
    <property type="entry name" value="SF1_C_Upf1"/>
</dbReference>
<dbReference type="STRING" id="937334.SAMN05444406_10543"/>
<dbReference type="Proteomes" id="UP000198577">
    <property type="component" value="Unassembled WGS sequence"/>
</dbReference>
<dbReference type="InterPro" id="IPR041677">
    <property type="entry name" value="DNA2/NAM7_AAA_11"/>
</dbReference>
<feature type="domain" description="DNA2/NAM7 helicase-like C-terminal" evidence="7">
    <location>
        <begin position="1056"/>
        <end position="1270"/>
    </location>
</feature>
<proteinExistence type="inferred from homology"/>
<dbReference type="InterPro" id="IPR041679">
    <property type="entry name" value="DNA2/NAM7-like_C"/>
</dbReference>
<dbReference type="GO" id="GO:0005524">
    <property type="term" value="F:ATP binding"/>
    <property type="evidence" value="ECO:0007669"/>
    <property type="project" value="UniProtKB-KW"/>
</dbReference>
<dbReference type="SUPFAM" id="SSF52540">
    <property type="entry name" value="P-loop containing nucleoside triphosphate hydrolases"/>
    <property type="match status" value="1"/>
</dbReference>
<evidence type="ECO:0000256" key="2">
    <source>
        <dbReference type="ARBA" id="ARBA00022741"/>
    </source>
</evidence>
<gene>
    <name evidence="8" type="ORF">SAMN05444406_10543</name>
</gene>
<dbReference type="GO" id="GO:0016787">
    <property type="term" value="F:hydrolase activity"/>
    <property type="evidence" value="ECO:0007669"/>
    <property type="project" value="UniProtKB-KW"/>
</dbReference>
<sequence length="1300" mass="150345">MQVLNYQQKEVLDDIEEVLSILRRKNRSVRPRAFLWSKVSDEVHRQILYMVAQELNLPSPRFIASKDLEKHRFKFLDNQPLNGLYSYYKNRVPRKEGVHVITNICDQLGIPPVSEDEWISYVSTHNIFSWGNIPKEAKRKILLMACQELGYPHPIYIKNDDFSHKFKFLNGKTLTGFYNYFKSISQDIRGSVIKNMCDMLDIEITEQDWITYITDQSISVFWDVIPHKVIRDLLFKAARKLGYSNPRMMSSDDLKVGLDFLNGMSLYSFASRFFGLNRGGMRSIDFICDVYGVPELTFEEWLHFISHQKNFKWEAVPKPYLAKILFMKAKEEGKSNPRMLKAEDFSKPAAFLNNKTLTSLYTYYSILAFNSGKDTITFMCDDLDIPPLNIEEWVSQIGEPNSKVTWESVPKEIAREILYRCAQELGFKNPRLMGYRDFCLTRFECLNGKTLSGLYSYYSLRVPSDETPVVQYICDSLGVEKLTVNEWINLIANSNMCRWESVPLKVQREIVMRAAIEMQVFHPRLMGTKEFDSVELKFLNNKTLSGLYYHYAAKLNDPEQQVTEFIFNTLNIPRIDINPKTGRLATTDNMSHRKYFDSLANIKAVVNEYLKRFDLKSLCRKHTFINNAKKAGIYKKGLVTVLAPMNRKQYIDFLYEILKAVPRDWLGLRKPRKGDYRLLKSDLYKLAGIEGPTEESVNKINFAKPELVQLKDKKTVIEELNVYKRILDIKIRKFHDMKCIFLVEFGNSFIFQIETALFPGEVLTSNTGYEFEVVECREHKTNEGYIIELKPLEPVTEDEVAQIKTFTRSSNDAILLNYLENLTRQIEDGTLSPLMAVVLGLEKEAPLSWEDIDTLPDHAYHNKSLLSNQAQKQAVALACALDGVNHVLEIVQGPPGTGKTTLIKEIALQYYHAGKNVLILAKTNVAVDNILEKLIEDKVRVLRTGNNIEFKSTLPYAPTVSTSNPAYMARLKGTNKIVLGTPLGFYLDRNMEPENYDIVIIDEASQMDVPETLFSLGFANKGVIIGDHMQIPPFPIQNEVLLEYDPHMDLYTSEELQKSLFEKLITDKHRFNSVFLDINYRTENPKMVSFISELIYDGKLYPNTDSLYYKIPQQKRDQLFPDNPIEIIDTSEFLDPQTRAETEENSTYYNMSEAMLSVKKVLDLLKSGERLEDICIITPYKAQTEKLKEVFKANSKYFSSFNCSLEDFVEHNIYTIDSFQGREQENVIINWVRSNYSGPGTYTRTGFLRDYRRINVALSRAKKRLVLIGDFATLTKSENMRVQYIFSKIKSINREEKIVL</sequence>
<comment type="similarity">
    <text evidence="1">Belongs to the DNA2/NAM7 helicase family.</text>
</comment>
<name>A0A1I5TST3_9FIRM</name>
<evidence type="ECO:0000259" key="7">
    <source>
        <dbReference type="Pfam" id="PF13087"/>
    </source>
</evidence>
<feature type="domain" description="DNA2/NAM7 helicase helicase" evidence="6">
    <location>
        <begin position="868"/>
        <end position="948"/>
    </location>
</feature>
<dbReference type="RefSeq" id="WP_177206080.1">
    <property type="nucleotide sequence ID" value="NZ_FOXR01000005.1"/>
</dbReference>
<dbReference type="PANTHER" id="PTHR43788:SF8">
    <property type="entry name" value="DNA-BINDING PROTEIN SMUBP-2"/>
    <property type="match status" value="1"/>
</dbReference>
<dbReference type="Gene3D" id="3.40.50.300">
    <property type="entry name" value="P-loop containing nucleotide triphosphate hydrolases"/>
    <property type="match status" value="2"/>
</dbReference>
<keyword evidence="9" id="KW-1185">Reference proteome</keyword>